<proteinExistence type="predicted"/>
<evidence type="ECO:0000313" key="1">
    <source>
        <dbReference type="EMBL" id="GCB37705.1"/>
    </source>
</evidence>
<evidence type="ECO:0000313" key="2">
    <source>
        <dbReference type="Proteomes" id="UP000288079"/>
    </source>
</evidence>
<dbReference type="AlphaFoldDB" id="A0A401M1X5"/>
<reference evidence="1 2" key="1">
    <citation type="submission" date="2018-10" db="EMBL/GenBank/DDBJ databases">
        <title>Draft Genome Sequence of Bacteroides sp. KCTC 15687.</title>
        <authorList>
            <person name="Yu S.Y."/>
            <person name="Kim J.S."/>
            <person name="Oh B.S."/>
            <person name="Park S.H."/>
            <person name="Kang S.W."/>
            <person name="Park J.E."/>
            <person name="Choi S.H."/>
            <person name="Han K.I."/>
            <person name="Lee K.C."/>
            <person name="Eom M.K."/>
            <person name="Suh M.K."/>
            <person name="Lee D.H."/>
            <person name="Yoon H."/>
            <person name="Kim B."/>
            <person name="Yang S.J."/>
            <person name="Lee J.S."/>
            <person name="Lee J.H."/>
        </authorList>
    </citation>
    <scope>NUCLEOTIDE SEQUENCE [LARGE SCALE GENOMIC DNA]</scope>
    <source>
        <strain evidence="1 2">KCTC 15687</strain>
    </source>
</reference>
<accession>A0A401M1X5</accession>
<keyword evidence="2" id="KW-1185">Reference proteome</keyword>
<protein>
    <submittedName>
        <fullName evidence="1">Uncharacterized protein</fullName>
    </submittedName>
</protein>
<comment type="caution">
    <text evidence="1">The sequence shown here is derived from an EMBL/GenBank/DDBJ whole genome shotgun (WGS) entry which is preliminary data.</text>
</comment>
<organism evidence="1 2">
    <name type="scientific">Bacteroides faecalis</name>
    <dbReference type="NCBI Taxonomy" id="2447885"/>
    <lineage>
        <taxon>Bacteria</taxon>
        <taxon>Pseudomonadati</taxon>
        <taxon>Bacteroidota</taxon>
        <taxon>Bacteroidia</taxon>
        <taxon>Bacteroidales</taxon>
        <taxon>Bacteroidaceae</taxon>
        <taxon>Bacteroides</taxon>
    </lineage>
</organism>
<gene>
    <name evidence="1" type="ORF">KGMB02408_46500</name>
</gene>
<sequence>MGLAKAQTADSPQDTLVLFFLLTLDKAIEIALDENPTMKVAADEIALKKVA</sequence>
<dbReference type="EMBL" id="BHWB01000034">
    <property type="protein sequence ID" value="GCB37705.1"/>
    <property type="molecule type" value="Genomic_DNA"/>
</dbReference>
<dbReference type="Proteomes" id="UP000288079">
    <property type="component" value="Unassembled WGS sequence"/>
</dbReference>
<name>A0A401M1X5_9BACE</name>